<evidence type="ECO:0000313" key="15">
    <source>
        <dbReference type="Proteomes" id="UP000287547"/>
    </source>
</evidence>
<dbReference type="PANTHER" id="PTHR43221">
    <property type="entry name" value="PROTEASE HTPX"/>
    <property type="match status" value="1"/>
</dbReference>
<evidence type="ECO:0000256" key="5">
    <source>
        <dbReference type="ARBA" id="ARBA00022692"/>
    </source>
</evidence>
<evidence type="ECO:0000256" key="3">
    <source>
        <dbReference type="ARBA" id="ARBA00022475"/>
    </source>
</evidence>
<dbReference type="OrthoDB" id="155290at2"/>
<evidence type="ECO:0000256" key="9">
    <source>
        <dbReference type="ARBA" id="ARBA00022989"/>
    </source>
</evidence>
<dbReference type="Proteomes" id="UP000287547">
    <property type="component" value="Unassembled WGS sequence"/>
</dbReference>
<evidence type="ECO:0000256" key="6">
    <source>
        <dbReference type="ARBA" id="ARBA00022723"/>
    </source>
</evidence>
<keyword evidence="7" id="KW-0378">Hydrolase</keyword>
<name>A0A428Z7D4_KIBAR</name>
<dbReference type="GO" id="GO:0046872">
    <property type="term" value="F:metal ion binding"/>
    <property type="evidence" value="ECO:0007669"/>
    <property type="project" value="UniProtKB-KW"/>
</dbReference>
<dbReference type="InterPro" id="IPR001915">
    <property type="entry name" value="Peptidase_M48"/>
</dbReference>
<keyword evidence="9 12" id="KW-1133">Transmembrane helix</keyword>
<keyword evidence="3" id="KW-1003">Cell membrane</keyword>
<evidence type="ECO:0000259" key="13">
    <source>
        <dbReference type="Pfam" id="PF01435"/>
    </source>
</evidence>
<keyword evidence="6" id="KW-0479">Metal-binding</keyword>
<evidence type="ECO:0000256" key="1">
    <source>
        <dbReference type="ARBA" id="ARBA00001947"/>
    </source>
</evidence>
<sequence length="504" mass="54518">MGVRLRAGLSVVLLIGFFVLITGLIAGFAGLAIYALATGRLAGIKLVIVAGIVIFAIGGALYKVLKHRPQPHGAAITRAEQPELWRMIDELAVIANTRGPDEIRLVPEVNAAVWEDSKLLGLRPGRRYMEIGLPLLAGLTTSELRAVLGHELGHYSHGHTKYAAVTYRASATMAHTVDGLDGLIGWLMRMYMKLYFLVARSANRAQELQADALAVRAAGKSAARSALGKMPTLDMAWAHFNRSYVGLVGQAGRTPELLLGFNSYLTNATRRAELAQLQGGMLDAEPASKYDSHPPIRVRIATIDQMAEPDQAADNRQAWALLRQPERTVPQLESQLLISDLGPRASWEEIVRLAGAAIDKNNAETLTKLATNSGITQTGSLDEVLTAIEQGKGLAIASPVLDDDMHPHDKQQAAVEVLTQLVSDTISLALISSGRAAYQLDWSGPMRLRLTDGSVLNLPELVEPAIAEPVQIPVLREWIARMGVIAQTAVAQQSSKWTYNPSAR</sequence>
<keyword evidence="4" id="KW-0645">Protease</keyword>
<comment type="cofactor">
    <cofactor evidence="1">
        <name>Zn(2+)</name>
        <dbReference type="ChEBI" id="CHEBI:29105"/>
    </cofactor>
</comment>
<dbReference type="InterPro" id="IPR050083">
    <property type="entry name" value="HtpX_protease"/>
</dbReference>
<dbReference type="GO" id="GO:0005886">
    <property type="term" value="C:plasma membrane"/>
    <property type="evidence" value="ECO:0007669"/>
    <property type="project" value="UniProtKB-SubCell"/>
</dbReference>
<evidence type="ECO:0000313" key="14">
    <source>
        <dbReference type="EMBL" id="RSM83555.1"/>
    </source>
</evidence>
<comment type="subcellular location">
    <subcellularLocation>
        <location evidence="2">Cell membrane</location>
        <topology evidence="2">Multi-pass membrane protein</topology>
    </subcellularLocation>
</comment>
<keyword evidence="5 12" id="KW-0812">Transmembrane</keyword>
<gene>
    <name evidence="14" type="ORF">DMH04_23215</name>
</gene>
<feature type="transmembrane region" description="Helical" evidence="12">
    <location>
        <begin position="42"/>
        <end position="62"/>
    </location>
</feature>
<evidence type="ECO:0000256" key="8">
    <source>
        <dbReference type="ARBA" id="ARBA00022833"/>
    </source>
</evidence>
<dbReference type="Pfam" id="PF01435">
    <property type="entry name" value="Peptidase_M48"/>
    <property type="match status" value="1"/>
</dbReference>
<evidence type="ECO:0000256" key="11">
    <source>
        <dbReference type="ARBA" id="ARBA00023136"/>
    </source>
</evidence>
<dbReference type="GO" id="GO:0006508">
    <property type="term" value="P:proteolysis"/>
    <property type="evidence" value="ECO:0007669"/>
    <property type="project" value="UniProtKB-KW"/>
</dbReference>
<keyword evidence="10" id="KW-0482">Metalloprotease</keyword>
<dbReference type="CDD" id="cd07328">
    <property type="entry name" value="M48_Ste24p_like"/>
    <property type="match status" value="1"/>
</dbReference>
<feature type="domain" description="Peptidase M48" evidence="13">
    <location>
        <begin position="81"/>
        <end position="306"/>
    </location>
</feature>
<reference evidence="14 15" key="1">
    <citation type="submission" date="2018-05" db="EMBL/GenBank/DDBJ databases">
        <title>Evolution of GPA BGCs.</title>
        <authorList>
            <person name="Waglechner N."/>
            <person name="Wright G.D."/>
        </authorList>
    </citation>
    <scope>NUCLEOTIDE SEQUENCE [LARGE SCALE GENOMIC DNA]</scope>
    <source>
        <strain evidence="14 15">A82846</strain>
    </source>
</reference>
<feature type="transmembrane region" description="Helical" evidence="12">
    <location>
        <begin position="12"/>
        <end position="36"/>
    </location>
</feature>
<evidence type="ECO:0000256" key="10">
    <source>
        <dbReference type="ARBA" id="ARBA00023049"/>
    </source>
</evidence>
<dbReference type="Gene3D" id="3.30.2010.10">
    <property type="entry name" value="Metalloproteases ('zincins'), catalytic domain"/>
    <property type="match status" value="1"/>
</dbReference>
<evidence type="ECO:0000256" key="2">
    <source>
        <dbReference type="ARBA" id="ARBA00004651"/>
    </source>
</evidence>
<evidence type="ECO:0000256" key="7">
    <source>
        <dbReference type="ARBA" id="ARBA00022801"/>
    </source>
</evidence>
<keyword evidence="8" id="KW-0862">Zinc</keyword>
<comment type="caution">
    <text evidence="14">The sequence shown here is derived from an EMBL/GenBank/DDBJ whole genome shotgun (WGS) entry which is preliminary data.</text>
</comment>
<evidence type="ECO:0000256" key="4">
    <source>
        <dbReference type="ARBA" id="ARBA00022670"/>
    </source>
</evidence>
<evidence type="ECO:0000256" key="12">
    <source>
        <dbReference type="SAM" id="Phobius"/>
    </source>
</evidence>
<accession>A0A428Z7D4</accession>
<organism evidence="14 15">
    <name type="scientific">Kibdelosporangium aridum</name>
    <dbReference type="NCBI Taxonomy" id="2030"/>
    <lineage>
        <taxon>Bacteria</taxon>
        <taxon>Bacillati</taxon>
        <taxon>Actinomycetota</taxon>
        <taxon>Actinomycetes</taxon>
        <taxon>Pseudonocardiales</taxon>
        <taxon>Pseudonocardiaceae</taxon>
        <taxon>Kibdelosporangium</taxon>
    </lineage>
</organism>
<keyword evidence="11 12" id="KW-0472">Membrane</keyword>
<dbReference type="GO" id="GO:0004222">
    <property type="term" value="F:metalloendopeptidase activity"/>
    <property type="evidence" value="ECO:0007669"/>
    <property type="project" value="InterPro"/>
</dbReference>
<proteinExistence type="predicted"/>
<dbReference type="EMBL" id="QHKI01000019">
    <property type="protein sequence ID" value="RSM83555.1"/>
    <property type="molecule type" value="Genomic_DNA"/>
</dbReference>
<dbReference type="AlphaFoldDB" id="A0A428Z7D4"/>
<protein>
    <recommendedName>
        <fullName evidence="13">Peptidase M48 domain-containing protein</fullName>
    </recommendedName>
</protein>
<dbReference type="RefSeq" id="WP_051795130.1">
    <property type="nucleotide sequence ID" value="NZ_QHKI01000019.1"/>
</dbReference>
<dbReference type="PANTHER" id="PTHR43221:SF1">
    <property type="entry name" value="PROTEASE HTPX"/>
    <property type="match status" value="1"/>
</dbReference>